<feature type="domain" description="Phage shock protein PspC N-terminal" evidence="2">
    <location>
        <begin position="39"/>
        <end position="93"/>
    </location>
</feature>
<comment type="caution">
    <text evidence="3">The sequence shown here is derived from an EMBL/GenBank/DDBJ whole genome shotgun (WGS) entry which is preliminary data.</text>
</comment>
<sequence length="128" mass="14954">METETEIKTCPYCFEEIKAEAKKCRYCRSNLSYTLVPSTWYRDLPNRRFLGVASALAMHTNLSVMVWRVLFIVFSLIHGIGLLVYLSIWALTPFRKEGRSPLERITQASRQAYDTIRRDEFENKVPAE</sequence>
<dbReference type="EMBL" id="JBHPBY010000061">
    <property type="protein sequence ID" value="MFC1849815.1"/>
    <property type="molecule type" value="Genomic_DNA"/>
</dbReference>
<reference evidence="3 4" key="1">
    <citation type="submission" date="2024-09" db="EMBL/GenBank/DDBJ databases">
        <title>Laminarin stimulates single cell rates of sulfate reduction while oxygen inhibits transcriptomic activity in coastal marine sediment.</title>
        <authorList>
            <person name="Lindsay M."/>
            <person name="Orcutt B."/>
            <person name="Emerson D."/>
            <person name="Stepanauskas R."/>
            <person name="D'Angelo T."/>
        </authorList>
    </citation>
    <scope>NUCLEOTIDE SEQUENCE [LARGE SCALE GENOMIC DNA]</scope>
    <source>
        <strain evidence="3">SAG AM-311-K15</strain>
    </source>
</reference>
<dbReference type="Pfam" id="PF04024">
    <property type="entry name" value="PspC"/>
    <property type="match status" value="1"/>
</dbReference>
<dbReference type="InterPro" id="IPR007168">
    <property type="entry name" value="Phageshock_PspC_N"/>
</dbReference>
<evidence type="ECO:0000259" key="2">
    <source>
        <dbReference type="Pfam" id="PF04024"/>
    </source>
</evidence>
<evidence type="ECO:0000313" key="3">
    <source>
        <dbReference type="EMBL" id="MFC1849815.1"/>
    </source>
</evidence>
<organism evidence="3 4">
    <name type="scientific">candidate division CSSED10-310 bacterium</name>
    <dbReference type="NCBI Taxonomy" id="2855610"/>
    <lineage>
        <taxon>Bacteria</taxon>
        <taxon>Bacteria division CSSED10-310</taxon>
    </lineage>
</organism>
<keyword evidence="1" id="KW-0472">Membrane</keyword>
<proteinExistence type="predicted"/>
<evidence type="ECO:0000313" key="4">
    <source>
        <dbReference type="Proteomes" id="UP001594351"/>
    </source>
</evidence>
<keyword evidence="1" id="KW-0812">Transmembrane</keyword>
<keyword evidence="4" id="KW-1185">Reference proteome</keyword>
<protein>
    <submittedName>
        <fullName evidence="3">PspC domain-containing protein</fullName>
    </submittedName>
</protein>
<accession>A0ABV6YUE7</accession>
<dbReference type="Proteomes" id="UP001594351">
    <property type="component" value="Unassembled WGS sequence"/>
</dbReference>
<gene>
    <name evidence="3" type="ORF">ACFL27_06365</name>
</gene>
<evidence type="ECO:0000256" key="1">
    <source>
        <dbReference type="SAM" id="Phobius"/>
    </source>
</evidence>
<feature type="transmembrane region" description="Helical" evidence="1">
    <location>
        <begin position="65"/>
        <end position="91"/>
    </location>
</feature>
<name>A0ABV6YUE7_UNCC1</name>
<keyword evidence="1" id="KW-1133">Transmembrane helix</keyword>